<dbReference type="SMART" id="SM00240">
    <property type="entry name" value="FHA"/>
    <property type="match status" value="2"/>
</dbReference>
<dbReference type="EMBL" id="VTOW01000003">
    <property type="protein sequence ID" value="NKE72588.1"/>
    <property type="molecule type" value="Genomic_DNA"/>
</dbReference>
<dbReference type="Proteomes" id="UP000534783">
    <property type="component" value="Unassembled WGS sequence"/>
</dbReference>
<dbReference type="Pfam" id="PF00498">
    <property type="entry name" value="FHA"/>
    <property type="match status" value="2"/>
</dbReference>
<name>A0A7X6DT73_9BACT</name>
<evidence type="ECO:0000313" key="2">
    <source>
        <dbReference type="EMBL" id="NKE72588.1"/>
    </source>
</evidence>
<reference evidence="2 3" key="1">
    <citation type="journal article" date="2020" name="Nature">
        <title>Bacterial chemolithoautotrophy via manganese oxidation.</title>
        <authorList>
            <person name="Yu H."/>
            <person name="Leadbetter J.R."/>
        </authorList>
    </citation>
    <scope>NUCLEOTIDE SEQUENCE [LARGE SCALE GENOMIC DNA]</scope>
    <source>
        <strain evidence="2 3">Mn-1</strain>
    </source>
</reference>
<sequence length="439" mass="49313">MLRDLIANQKVLFSKNLYSAGHIETIFNDLKSKGDLVTAVLLLEEKDRSLLLFILQDDLYAAVELKENSFLPLPFTDYFTEMSQAQGAIHLYVTNPIFFKALLVLAQKKPNIVATTDILNIEALLNQVQKKKKEAVLLLKKGEEMNLFYFRGGKLSETYFQAAGEVTKEGSLHEQLLIYTYSSDGAEPMEIQLFYDLDVSPAADVDDALEALGEGVERHLASRPRLILKEEKTEAPIEKILDKGIFTMGRDLRSDWAIKDPMVSREHAIIKEDEDGFYIEDRGSRNGTFVNKEKVLRKKLSDQDEIRIGSATFHFSGKEGQTDSEISASSTSEPIRSAPQENLGAWALEVISGKEVGRFFELSPKLLSIGRGKTDVVVNDPKVSRHHADLEWSEKGFILVDLKSTNGIFVNDQKIDRKPLSAEDVITVGDTRLRVVCKK</sequence>
<dbReference type="AlphaFoldDB" id="A0A7X6DT73"/>
<feature type="domain" description="FHA" evidence="1">
    <location>
        <begin position="354"/>
        <end position="415"/>
    </location>
</feature>
<keyword evidence="3" id="KW-1185">Reference proteome</keyword>
<proteinExistence type="predicted"/>
<organism evidence="2 3">
    <name type="scientific">Candidatus Manganitrophus noduliformans</name>
    <dbReference type="NCBI Taxonomy" id="2606439"/>
    <lineage>
        <taxon>Bacteria</taxon>
        <taxon>Pseudomonadati</taxon>
        <taxon>Nitrospirota</taxon>
        <taxon>Nitrospiria</taxon>
        <taxon>Candidatus Troglogloeales</taxon>
        <taxon>Candidatus Manganitrophaceae</taxon>
        <taxon>Candidatus Manganitrophus</taxon>
    </lineage>
</organism>
<dbReference type="InterPro" id="IPR050923">
    <property type="entry name" value="Cell_Proc_Reg/RNA_Proc"/>
</dbReference>
<gene>
    <name evidence="2" type="ORF">MNODULE_17695</name>
</gene>
<dbReference type="RefSeq" id="WP_168062381.1">
    <property type="nucleotide sequence ID" value="NZ_VTOW01000003.1"/>
</dbReference>
<dbReference type="CDD" id="cd00060">
    <property type="entry name" value="FHA"/>
    <property type="match status" value="2"/>
</dbReference>
<evidence type="ECO:0000313" key="3">
    <source>
        <dbReference type="Proteomes" id="UP000534783"/>
    </source>
</evidence>
<protein>
    <submittedName>
        <fullName evidence="2">FHA domain-containing protein</fullName>
    </submittedName>
</protein>
<dbReference type="InterPro" id="IPR000253">
    <property type="entry name" value="FHA_dom"/>
</dbReference>
<feature type="domain" description="FHA" evidence="1">
    <location>
        <begin position="246"/>
        <end position="295"/>
    </location>
</feature>
<dbReference type="PROSITE" id="PS50006">
    <property type="entry name" value="FHA_DOMAIN"/>
    <property type="match status" value="2"/>
</dbReference>
<dbReference type="Gene3D" id="2.60.200.20">
    <property type="match status" value="2"/>
</dbReference>
<dbReference type="PANTHER" id="PTHR23308">
    <property type="entry name" value="NUCLEAR INHIBITOR OF PROTEIN PHOSPHATASE-1"/>
    <property type="match status" value="1"/>
</dbReference>
<comment type="caution">
    <text evidence="2">The sequence shown here is derived from an EMBL/GenBank/DDBJ whole genome shotgun (WGS) entry which is preliminary data.</text>
</comment>
<accession>A0A7X6DT73</accession>
<dbReference type="InterPro" id="IPR008984">
    <property type="entry name" value="SMAD_FHA_dom_sf"/>
</dbReference>
<dbReference type="SUPFAM" id="SSF49879">
    <property type="entry name" value="SMAD/FHA domain"/>
    <property type="match status" value="2"/>
</dbReference>
<evidence type="ECO:0000259" key="1">
    <source>
        <dbReference type="PROSITE" id="PS50006"/>
    </source>
</evidence>